<dbReference type="AlphaFoldDB" id="A0A6C0ASG8"/>
<name>A0A6C0ASG8_9ZZZZ</name>
<feature type="region of interest" description="Disordered" evidence="1">
    <location>
        <begin position="1"/>
        <end position="21"/>
    </location>
</feature>
<organism evidence="2">
    <name type="scientific">viral metagenome</name>
    <dbReference type="NCBI Taxonomy" id="1070528"/>
    <lineage>
        <taxon>unclassified sequences</taxon>
        <taxon>metagenomes</taxon>
        <taxon>organismal metagenomes</taxon>
    </lineage>
</organism>
<proteinExistence type="predicted"/>
<accession>A0A6C0ASG8</accession>
<evidence type="ECO:0000313" key="2">
    <source>
        <dbReference type="EMBL" id="QHS82350.1"/>
    </source>
</evidence>
<dbReference type="EMBL" id="MN740765">
    <property type="protein sequence ID" value="QHS82350.1"/>
    <property type="molecule type" value="Genomic_DNA"/>
</dbReference>
<reference evidence="2" key="1">
    <citation type="journal article" date="2020" name="Nature">
        <title>Giant virus diversity and host interactions through global metagenomics.</title>
        <authorList>
            <person name="Schulz F."/>
            <person name="Roux S."/>
            <person name="Paez-Espino D."/>
            <person name="Jungbluth S."/>
            <person name="Walsh D.A."/>
            <person name="Denef V.J."/>
            <person name="McMahon K.D."/>
            <person name="Konstantinidis K.T."/>
            <person name="Eloe-Fadrosh E.A."/>
            <person name="Kyrpides N.C."/>
            <person name="Woyke T."/>
        </authorList>
    </citation>
    <scope>NUCLEOTIDE SEQUENCE</scope>
    <source>
        <strain evidence="2">GVMAG-S-1101165-79</strain>
    </source>
</reference>
<sequence length="86" mass="9839">MSKTHRNGRGSATRGWKRLKPGYHQRTVMLKKCGKKCFLGPGKTFPICKKNTCKVSSKGLHAAYIRARQYKHQNISRKAHKMIQAL</sequence>
<evidence type="ECO:0000256" key="1">
    <source>
        <dbReference type="SAM" id="MobiDB-lite"/>
    </source>
</evidence>
<protein>
    <submittedName>
        <fullName evidence="2">Uncharacterized protein</fullName>
    </submittedName>
</protein>